<name>A0A699INU5_TANCI</name>
<dbReference type="GO" id="GO:0005634">
    <property type="term" value="C:nucleus"/>
    <property type="evidence" value="ECO:0007669"/>
    <property type="project" value="TreeGrafter"/>
</dbReference>
<feature type="compositionally biased region" description="Basic and acidic residues" evidence="4">
    <location>
        <begin position="44"/>
        <end position="55"/>
    </location>
</feature>
<accession>A0A699INU5</accession>
<comment type="caution">
    <text evidence="6">The sequence shown here is derived from an EMBL/GenBank/DDBJ whole genome shotgun (WGS) entry which is preliminary data.</text>
</comment>
<evidence type="ECO:0000313" key="6">
    <source>
        <dbReference type="EMBL" id="GEZ79768.1"/>
    </source>
</evidence>
<gene>
    <name evidence="6" type="ORF">Tci_551741</name>
</gene>
<dbReference type="PANTHER" id="PTHR31100">
    <property type="entry name" value="AT-HOOK MOTIF NUCLEAR-LOCALIZED PROTEIN 15"/>
    <property type="match status" value="1"/>
</dbReference>
<evidence type="ECO:0000256" key="3">
    <source>
        <dbReference type="ARBA" id="ARBA00023163"/>
    </source>
</evidence>
<dbReference type="GO" id="GO:0003700">
    <property type="term" value="F:DNA-binding transcription factor activity"/>
    <property type="evidence" value="ECO:0007669"/>
    <property type="project" value="TreeGrafter"/>
</dbReference>
<sequence length="262" mass="27716">SSLSTVSFCVSASSLVMESSSNVPKRRGRSVGGGGSAGSRKKTKEGSRKVIKEEAANPLESMQGGDSVAMELKVLEVAAGSDVIAAVYDFAKRYQVDVTIISAYGMVSNITIFQPQPFPTFPVRRFNRHYDLVSINGSFCGSVNSTRPPPPPFHHLVVSFTSCEGQYQTGIIQGGITAVNSVVLGVSLTRGITCSIKLPLPPLRALSSPQPLFPAQNKDIPTEIFGLDEMFSGTGRSMTAFGVPSVASPANLNVWKSPASEG</sequence>
<dbReference type="PANTHER" id="PTHR31100:SF63">
    <property type="entry name" value="AT-HOOK MOTIF NUCLEAR-LOCALIZED PROTEIN"/>
    <property type="match status" value="1"/>
</dbReference>
<organism evidence="6">
    <name type="scientific">Tanacetum cinerariifolium</name>
    <name type="common">Dalmatian daisy</name>
    <name type="synonym">Chrysanthemum cinerariifolium</name>
    <dbReference type="NCBI Taxonomy" id="118510"/>
    <lineage>
        <taxon>Eukaryota</taxon>
        <taxon>Viridiplantae</taxon>
        <taxon>Streptophyta</taxon>
        <taxon>Embryophyta</taxon>
        <taxon>Tracheophyta</taxon>
        <taxon>Spermatophyta</taxon>
        <taxon>Magnoliopsida</taxon>
        <taxon>eudicotyledons</taxon>
        <taxon>Gunneridae</taxon>
        <taxon>Pentapetalae</taxon>
        <taxon>asterids</taxon>
        <taxon>campanulids</taxon>
        <taxon>Asterales</taxon>
        <taxon>Asteraceae</taxon>
        <taxon>Asteroideae</taxon>
        <taxon>Anthemideae</taxon>
        <taxon>Anthemidinae</taxon>
        <taxon>Tanacetum</taxon>
    </lineage>
</organism>
<dbReference type="CDD" id="cd11378">
    <property type="entry name" value="DUF296"/>
    <property type="match status" value="1"/>
</dbReference>
<keyword evidence="1" id="KW-0805">Transcription regulation</keyword>
<dbReference type="EMBL" id="BKCJ010324968">
    <property type="protein sequence ID" value="GEZ79768.1"/>
    <property type="molecule type" value="Genomic_DNA"/>
</dbReference>
<feature type="non-terminal residue" evidence="6">
    <location>
        <position position="1"/>
    </location>
</feature>
<evidence type="ECO:0000259" key="5">
    <source>
        <dbReference type="PROSITE" id="PS51742"/>
    </source>
</evidence>
<evidence type="ECO:0000256" key="2">
    <source>
        <dbReference type="ARBA" id="ARBA00023125"/>
    </source>
</evidence>
<dbReference type="GO" id="GO:0003680">
    <property type="term" value="F:minor groove of adenine-thymine-rich DNA binding"/>
    <property type="evidence" value="ECO:0007669"/>
    <property type="project" value="InterPro"/>
</dbReference>
<evidence type="ECO:0000256" key="4">
    <source>
        <dbReference type="SAM" id="MobiDB-lite"/>
    </source>
</evidence>
<dbReference type="PROSITE" id="PS51742">
    <property type="entry name" value="PPC"/>
    <property type="match status" value="1"/>
</dbReference>
<dbReference type="Pfam" id="PF03479">
    <property type="entry name" value="PCC"/>
    <property type="match status" value="1"/>
</dbReference>
<reference evidence="6" key="1">
    <citation type="journal article" date="2019" name="Sci. Rep.">
        <title>Draft genome of Tanacetum cinerariifolium, the natural source of mosquito coil.</title>
        <authorList>
            <person name="Yamashiro T."/>
            <person name="Shiraishi A."/>
            <person name="Satake H."/>
            <person name="Nakayama K."/>
        </authorList>
    </citation>
    <scope>NUCLEOTIDE SEQUENCE</scope>
</reference>
<feature type="region of interest" description="Disordered" evidence="4">
    <location>
        <begin position="16"/>
        <end position="57"/>
    </location>
</feature>
<dbReference type="InterPro" id="IPR005175">
    <property type="entry name" value="PPC_dom"/>
</dbReference>
<dbReference type="SUPFAM" id="SSF117856">
    <property type="entry name" value="AF0104/ALDC/Ptd012-like"/>
    <property type="match status" value="1"/>
</dbReference>
<dbReference type="Gene3D" id="3.30.1330.80">
    <property type="entry name" value="Hypothetical protein, similar to alpha- acetolactate decarboxylase, domain 2"/>
    <property type="match status" value="1"/>
</dbReference>
<keyword evidence="3" id="KW-0804">Transcription</keyword>
<protein>
    <submittedName>
        <fullName evidence="6">AT-hook motif nuclear-localized protein 17</fullName>
    </submittedName>
</protein>
<feature type="domain" description="PPC" evidence="5">
    <location>
        <begin position="67"/>
        <end position="212"/>
    </location>
</feature>
<evidence type="ECO:0000256" key="1">
    <source>
        <dbReference type="ARBA" id="ARBA00023015"/>
    </source>
</evidence>
<dbReference type="AlphaFoldDB" id="A0A699INU5"/>
<dbReference type="InterPro" id="IPR014476">
    <property type="entry name" value="AHL15-29"/>
</dbReference>
<proteinExistence type="predicted"/>
<keyword evidence="2" id="KW-0238">DNA-binding</keyword>